<dbReference type="InterPro" id="IPR006103">
    <property type="entry name" value="Glyco_hydro_2_cat"/>
</dbReference>
<evidence type="ECO:0000256" key="1">
    <source>
        <dbReference type="ARBA" id="ARBA00007401"/>
    </source>
</evidence>
<feature type="domain" description="Glycoside hydrolase family 2 immunoglobulin-like beta-sandwich" evidence="4">
    <location>
        <begin position="197"/>
        <end position="300"/>
    </location>
</feature>
<evidence type="ECO:0000259" key="6">
    <source>
        <dbReference type="Pfam" id="PF02837"/>
    </source>
</evidence>
<dbReference type="InterPro" id="IPR048229">
    <property type="entry name" value="GalB-like"/>
</dbReference>
<dbReference type="InterPro" id="IPR023232">
    <property type="entry name" value="Glyco_hydro_2_AS"/>
</dbReference>
<dbReference type="eggNOG" id="COG3250">
    <property type="taxonomic scope" value="Bacteria"/>
</dbReference>
<dbReference type="NCBIfam" id="NF041463">
    <property type="entry name" value="GalB"/>
    <property type="match status" value="1"/>
</dbReference>
<dbReference type="PROSITE" id="PS00608">
    <property type="entry name" value="GLYCOSYL_HYDROL_F2_2"/>
    <property type="match status" value="1"/>
</dbReference>
<dbReference type="SUPFAM" id="SSF51445">
    <property type="entry name" value="(Trans)glycosidases"/>
    <property type="match status" value="1"/>
</dbReference>
<dbReference type="InterPro" id="IPR006101">
    <property type="entry name" value="Glyco_hydro_2"/>
</dbReference>
<reference evidence="9 10" key="1">
    <citation type="submission" date="2016-10" db="EMBL/GenBank/DDBJ databases">
        <authorList>
            <person name="de Groot N.N."/>
        </authorList>
    </citation>
    <scope>NUCLEOTIDE SEQUENCE [LARGE SCALE GENOMIC DNA]</scope>
    <source>
        <strain evidence="9 10">DSM 19012</strain>
    </source>
</reference>
<dbReference type="InterPro" id="IPR051913">
    <property type="entry name" value="GH2_Domain-Containing"/>
</dbReference>
<keyword evidence="2" id="KW-0378">Hydrolase</keyword>
<dbReference type="SUPFAM" id="SSF49373">
    <property type="entry name" value="Invasin/intimin cell-adhesion fragments"/>
    <property type="match status" value="1"/>
</dbReference>
<dbReference type="PANTHER" id="PTHR42732:SF1">
    <property type="entry name" value="BETA-MANNOSIDASE"/>
    <property type="match status" value="1"/>
</dbReference>
<dbReference type="Pfam" id="PF02837">
    <property type="entry name" value="Glyco_hydro_2_N"/>
    <property type="match status" value="1"/>
</dbReference>
<dbReference type="InterPro" id="IPR013783">
    <property type="entry name" value="Ig-like_fold"/>
</dbReference>
<evidence type="ECO:0000259" key="4">
    <source>
        <dbReference type="Pfam" id="PF00703"/>
    </source>
</evidence>
<dbReference type="InterPro" id="IPR006104">
    <property type="entry name" value="Glyco_hydro_2_N"/>
</dbReference>
<gene>
    <name evidence="9" type="ORF">SAMN05444380_10243</name>
</gene>
<dbReference type="Pfam" id="PF02836">
    <property type="entry name" value="Glyco_hydro_2_C"/>
    <property type="match status" value="1"/>
</dbReference>
<dbReference type="GO" id="GO:0005975">
    <property type="term" value="P:carbohydrate metabolic process"/>
    <property type="evidence" value="ECO:0007669"/>
    <property type="project" value="InterPro"/>
</dbReference>
<accession>A0A1I1V5C4</accession>
<dbReference type="InterPro" id="IPR017853">
    <property type="entry name" value="GH"/>
</dbReference>
<dbReference type="Gene3D" id="3.20.20.80">
    <property type="entry name" value="Glycosidases"/>
    <property type="match status" value="1"/>
</dbReference>
<evidence type="ECO:0000256" key="3">
    <source>
        <dbReference type="ARBA" id="ARBA00023295"/>
    </source>
</evidence>
<dbReference type="SUPFAM" id="SSF49303">
    <property type="entry name" value="beta-Galactosidase/glucuronidase domain"/>
    <property type="match status" value="1"/>
</dbReference>
<dbReference type="RefSeq" id="WP_010527976.1">
    <property type="nucleotide sequence ID" value="NZ_AFSL01000065.1"/>
</dbReference>
<feature type="domain" description="Glycoside hydrolase family 2 catalytic" evidence="5">
    <location>
        <begin position="308"/>
        <end position="470"/>
    </location>
</feature>
<dbReference type="InterPro" id="IPR040605">
    <property type="entry name" value="Glyco_hydro2_dom5"/>
</dbReference>
<dbReference type="PROSITE" id="PS51257">
    <property type="entry name" value="PROKAR_LIPOPROTEIN"/>
    <property type="match status" value="1"/>
</dbReference>
<dbReference type="STRING" id="385682.SAMN05444380_10243"/>
<feature type="domain" description="Glycoside hydrolase family 2" evidence="8">
    <location>
        <begin position="704"/>
        <end position="805"/>
    </location>
</feature>
<dbReference type="InterPro" id="IPR006102">
    <property type="entry name" value="Ig-like_GH2"/>
</dbReference>
<proteinExistence type="inferred from homology"/>
<dbReference type="InParanoid" id="A0A1I1V5C4"/>
<evidence type="ECO:0000259" key="8">
    <source>
        <dbReference type="Pfam" id="PF18565"/>
    </source>
</evidence>
<keyword evidence="10" id="KW-1185">Reference proteome</keyword>
<comment type="similarity">
    <text evidence="1">Belongs to the glycosyl hydrolase 2 family.</text>
</comment>
<protein>
    <submittedName>
        <fullName evidence="9">Beta-galactosidase</fullName>
    </submittedName>
</protein>
<name>A0A1I1V5C4_9BACT</name>
<dbReference type="InterPro" id="IPR036156">
    <property type="entry name" value="Beta-gal/glucu_dom_sf"/>
</dbReference>
<dbReference type="InterPro" id="IPR008964">
    <property type="entry name" value="Invasin/intimin_cell_adhesion"/>
</dbReference>
<organism evidence="9 10">
    <name type="scientific">Thermophagus xiamenensis</name>
    <dbReference type="NCBI Taxonomy" id="385682"/>
    <lineage>
        <taxon>Bacteria</taxon>
        <taxon>Pseudomonadati</taxon>
        <taxon>Bacteroidota</taxon>
        <taxon>Bacteroidia</taxon>
        <taxon>Marinilabiliales</taxon>
        <taxon>Marinilabiliaceae</taxon>
        <taxon>Thermophagus</taxon>
    </lineage>
</organism>
<dbReference type="PANTHER" id="PTHR42732">
    <property type="entry name" value="BETA-GALACTOSIDASE"/>
    <property type="match status" value="1"/>
</dbReference>
<dbReference type="Pfam" id="PF16355">
    <property type="entry name" value="DUF4982"/>
    <property type="match status" value="1"/>
</dbReference>
<evidence type="ECO:0000313" key="9">
    <source>
        <dbReference type="EMBL" id="SFD78242.1"/>
    </source>
</evidence>
<dbReference type="Gene3D" id="2.60.40.10">
    <property type="entry name" value="Immunoglobulins"/>
    <property type="match status" value="3"/>
</dbReference>
<dbReference type="Pfam" id="PF00703">
    <property type="entry name" value="Glyco_hydro_2"/>
    <property type="match status" value="1"/>
</dbReference>
<dbReference type="EMBL" id="FONA01000002">
    <property type="protein sequence ID" value="SFD78242.1"/>
    <property type="molecule type" value="Genomic_DNA"/>
</dbReference>
<evidence type="ECO:0000259" key="5">
    <source>
        <dbReference type="Pfam" id="PF02836"/>
    </source>
</evidence>
<dbReference type="Proteomes" id="UP000181976">
    <property type="component" value="Unassembled WGS sequence"/>
</dbReference>
<evidence type="ECO:0000313" key="10">
    <source>
        <dbReference type="Proteomes" id="UP000181976"/>
    </source>
</evidence>
<dbReference type="SUPFAM" id="SSF49785">
    <property type="entry name" value="Galactose-binding domain-like"/>
    <property type="match status" value="1"/>
</dbReference>
<dbReference type="OrthoDB" id="9801077at2"/>
<feature type="domain" description="Glycosyl hydrolases family 2 sugar binding" evidence="6">
    <location>
        <begin position="32"/>
        <end position="184"/>
    </location>
</feature>
<keyword evidence="3" id="KW-0326">Glycosidase</keyword>
<dbReference type="InterPro" id="IPR008979">
    <property type="entry name" value="Galactose-bd-like_sf"/>
</dbReference>
<dbReference type="Gene3D" id="2.60.120.260">
    <property type="entry name" value="Galactose-binding domain-like"/>
    <property type="match status" value="1"/>
</dbReference>
<dbReference type="InterPro" id="IPR032311">
    <property type="entry name" value="DUF4982"/>
</dbReference>
<dbReference type="PRINTS" id="PR00132">
    <property type="entry name" value="GLHYDRLASE2"/>
</dbReference>
<dbReference type="AlphaFoldDB" id="A0A1I1V5C4"/>
<evidence type="ECO:0000259" key="7">
    <source>
        <dbReference type="Pfam" id="PF16355"/>
    </source>
</evidence>
<evidence type="ECO:0000256" key="2">
    <source>
        <dbReference type="ARBA" id="ARBA00022801"/>
    </source>
</evidence>
<dbReference type="Pfam" id="PF18565">
    <property type="entry name" value="Glyco_hydro2_C5"/>
    <property type="match status" value="1"/>
</dbReference>
<feature type="domain" description="DUF4982" evidence="7">
    <location>
        <begin position="632"/>
        <end position="691"/>
    </location>
</feature>
<dbReference type="GO" id="GO:0004553">
    <property type="term" value="F:hydrolase activity, hydrolyzing O-glycosyl compounds"/>
    <property type="evidence" value="ECO:0007669"/>
    <property type="project" value="InterPro"/>
</dbReference>
<sequence length="810" mass="92596">MRFIVFLSLFSVLLISSCTQKEENVRVVRKFTNHWKFNLLDSLENDSGYYRPDLDDSKWRVLNLPHDWSIEGTFSPDHPADVGGGALPGGIGWYRKTFLLSEKDRGKKVFIDFDGVYMNSEVWINGHYLGKRPYGYISFRYDLTPHLNFGDKENVLAVKVDNSRQPNSRWYSGSGIYRNVWLTTVNPLYVDHWGTFITTPHIEDDRAVVHIQSTVNNDFDQPVACTVITQVVSPEGVVVAQTESADKELLPNQKITFSDSVEVPHPVLWDLNQPKIYTAITRVWSNGHLMDQYRTKFGIRNFYFDAEKGFFLNGRPVKIKGVCLHHDLGALGSAFNRRAMERQLQIMQKMGVNAIRTSHNPPAPEVLQLCDSMGFIVMDEAFDMWAIAKVKYDYSLYWEEWHQQDLRDFIRRDRNHPSVMIWSIGNEIMEQWDSSGVELTRELAAIVRKLDPTRPITTGNNEPSPRNYLIQSGALDLIGINYHHEGWTDFPKIYPGQKFIATETNSSLHTRGHYDMPSDSVRIWPTRWDVPFEGGNPGNTCSAYDNCRTPWGSTHADTWRLIKKYDFLSGMFIWTGFDYLGEPTPYKWPSRSSYFGLVDLAGFPKDAYYFYKSEWSEDTVLHVFPHWNWEDGQMVDVWAYYNHADEVELFLNDKSLGSKSKSDEQFHVMWRVPFVPGTLRAVSRKNGQTVAEKIIHTAGQPARIHLTCDREVIRADGEDLAFVTATVTDKDGNPVPDANNLIKFSLNGEASIVATDNGDQTCLTSFQSHQRKAFHGKCLAIVRAGTKKGSVLLKAASEGLPESTVRIEMK</sequence>